<organism evidence="1">
    <name type="scientific">Hexamita inflata</name>
    <dbReference type="NCBI Taxonomy" id="28002"/>
    <lineage>
        <taxon>Eukaryota</taxon>
        <taxon>Metamonada</taxon>
        <taxon>Diplomonadida</taxon>
        <taxon>Hexamitidae</taxon>
        <taxon>Hexamitinae</taxon>
        <taxon>Hexamita</taxon>
    </lineage>
</organism>
<dbReference type="Proteomes" id="UP001642409">
    <property type="component" value="Unassembled WGS sequence"/>
</dbReference>
<keyword evidence="3" id="KW-1185">Reference proteome</keyword>
<evidence type="ECO:0000313" key="3">
    <source>
        <dbReference type="Proteomes" id="UP001642409"/>
    </source>
</evidence>
<sequence length="1345" mass="157953">MHLFISILSLKFDELQDKLQNFEESSISSANIGNIFNSVREILNMKNFTYYDPKLSLFKDYQDRTSAYEYMALSGMLSFSDAMYVLNFYISIDWMRDWCEEAKARLYSELPDVDQFFNNQKIHYFDAYQYELDELNTLASNITNNDTAEQIREKIGNNNSYFIINNLQQLNSGIPFTNPMIYSRFSKDIIYIFDDFEEIYILNITILETSSLVDRIWIFIIIDNKQVNVFEKLYNKKYLSLLQAIILQIPITQFIKKNIKYENQVNNFQFIREIQSEIEAQNIGQNYRIVNGTNIIESTSYFVFIIFTKHCNYLQPDLKSSLNRIIILVSKEQCNYFMHRFNQHIQLLLNYNNETQYRNNSLKLIIQYLNQVLYDETPKFGNVNKTIVFIKPVYIDSVYVGSIFKTVDYTQYLTFSMFGVDMVSRTTILDTKTKRTLIDLFAQYSSVVMNTNGTIASYFTYQPLVFNQLDINTNHSDYIQVAKQQVFNIIDNEIFMITQSTKYQKQFKSRKYISVSTLSSTFLGQLLRLPYQFCNTKDKLYIDQLELFHNYVSSSHNNLTALRSISSPSHLSSSQICNNKQGCVNESQKFLNYQSLMKLTFHPNKQVNRCQISKQKKFNLHSYEEIIIKLYKNLKHSGNISYFMSQIEQFLYLISIDKAYEGFQLPLINFVVSNSYFSTEIIDDYRFIYQIQKVVDNKMVNVMFDEIVSDDTIIVIPLIIFDIWYGLNDISMFAAMTNNLKNIITQQDVSEVVISNLNVDNSVQSYRSLFDNEYDQYLANEYHSKSPEVQKLILERINLYKQNMEVYQLHHFSFSTGDNWELIMREQLKAQPTALTEKFRVGQINGKLSVTKALTVQSKTIDNQTTVSGFLTVVLNQPYQFPVDEPYTLFDSNMRYIAGVENSQYQNGVKQILFKQKYLKNIFVNYTYGNIQNILEFDSSFWINAYKLSQDKEYTIVITQNKSTYQNRISQSDYNKSEIHQRSVIFNATCDYFLSGQIIVKQLGAIDGLLIIYKNLVIQNYTKDFKVVIQPSVDGLTYYYGNLNSRQQSTTYSTNYLFNNTNIIMLNLSKQETITILYQMCIPLLLLIIILVRKFQVSKSSFEFYYSEDQQMEDQKMLSYLSSESKTRNLRRIRNNINCIQSVDSELFYNIDFVESSNRLQSISGLIFQNDLSKYQFLRNRATHEYIYEYLLKQTETKEQPNMFSFQILVTSQQYSVIMNGILRSKSWISNKFIRLTGSLQVRYNSSHDINVLKAHNSRHVSRLPSKLASRVMSSNNLLQTVQEPKENLNEINIEVYVLKVFDDSNMFIDRKLNSPCKVSTFKFRGSTVILNTQLDDLLEQSKFK</sequence>
<reference evidence="1" key="1">
    <citation type="submission" date="2023-06" db="EMBL/GenBank/DDBJ databases">
        <authorList>
            <person name="Kurt Z."/>
        </authorList>
    </citation>
    <scope>NUCLEOTIDE SEQUENCE</scope>
</reference>
<comment type="caution">
    <text evidence="1">The sequence shown here is derived from an EMBL/GenBank/DDBJ whole genome shotgun (WGS) entry which is preliminary data.</text>
</comment>
<dbReference type="EMBL" id="CAXDID020000056">
    <property type="protein sequence ID" value="CAL6007763.1"/>
    <property type="molecule type" value="Genomic_DNA"/>
</dbReference>
<evidence type="ECO:0000313" key="2">
    <source>
        <dbReference type="EMBL" id="CAL6007763.1"/>
    </source>
</evidence>
<dbReference type="EMBL" id="CATOUU010000341">
    <property type="protein sequence ID" value="CAI9925371.1"/>
    <property type="molecule type" value="Genomic_DNA"/>
</dbReference>
<protein>
    <submittedName>
        <fullName evidence="1">Uncharacterized protein</fullName>
    </submittedName>
</protein>
<name>A0AA86NV85_9EUKA</name>
<accession>A0AA86NV85</accession>
<evidence type="ECO:0000313" key="1">
    <source>
        <dbReference type="EMBL" id="CAI9925371.1"/>
    </source>
</evidence>
<gene>
    <name evidence="1" type="ORF">HINF_LOCUS13016</name>
    <name evidence="2" type="ORF">HINF_LOCUS20794</name>
</gene>
<reference evidence="2 3" key="2">
    <citation type="submission" date="2024-07" db="EMBL/GenBank/DDBJ databases">
        <authorList>
            <person name="Akdeniz Z."/>
        </authorList>
    </citation>
    <scope>NUCLEOTIDE SEQUENCE [LARGE SCALE GENOMIC DNA]</scope>
</reference>
<proteinExistence type="predicted"/>